<organism evidence="6">
    <name type="scientific">Echinostoma caproni</name>
    <dbReference type="NCBI Taxonomy" id="27848"/>
    <lineage>
        <taxon>Eukaryota</taxon>
        <taxon>Metazoa</taxon>
        <taxon>Spiralia</taxon>
        <taxon>Lophotrochozoa</taxon>
        <taxon>Platyhelminthes</taxon>
        <taxon>Trematoda</taxon>
        <taxon>Digenea</taxon>
        <taxon>Plagiorchiida</taxon>
        <taxon>Echinostomata</taxon>
        <taxon>Echinostomatoidea</taxon>
        <taxon>Echinostomatidae</taxon>
        <taxon>Echinostoma</taxon>
    </lineage>
</organism>
<dbReference type="GO" id="GO:0006623">
    <property type="term" value="P:protein targeting to vacuole"/>
    <property type="evidence" value="ECO:0007669"/>
    <property type="project" value="TreeGrafter"/>
</dbReference>
<name>A0A183AC38_9TREM</name>
<reference evidence="6" key="1">
    <citation type="submission" date="2016-06" db="UniProtKB">
        <authorList>
            <consortium name="WormBaseParasite"/>
        </authorList>
    </citation>
    <scope>IDENTIFICATION</scope>
</reference>
<dbReference type="EMBL" id="UZAN01041392">
    <property type="protein sequence ID" value="VDP72877.1"/>
    <property type="molecule type" value="Genomic_DNA"/>
</dbReference>
<dbReference type="PANTHER" id="PTHR16166:SF93">
    <property type="entry name" value="INTERMEMBRANE LIPID TRANSFER PROTEIN VPS13"/>
    <property type="match status" value="1"/>
</dbReference>
<feature type="region of interest" description="Disordered" evidence="2">
    <location>
        <begin position="146"/>
        <end position="187"/>
    </location>
</feature>
<protein>
    <submittedName>
        <fullName evidence="6">VP13A</fullName>
    </submittedName>
</protein>
<dbReference type="Proteomes" id="UP000272942">
    <property type="component" value="Unassembled WGS sequence"/>
</dbReference>
<gene>
    <name evidence="4" type="ORF">ECPE_LOCUS4523</name>
</gene>
<dbReference type="PANTHER" id="PTHR16166">
    <property type="entry name" value="VACUOLAR PROTEIN SORTING-ASSOCIATED PROTEIN VPS13"/>
    <property type="match status" value="1"/>
</dbReference>
<dbReference type="AlphaFoldDB" id="A0A183AC38"/>
<feature type="compositionally biased region" description="Polar residues" evidence="2">
    <location>
        <begin position="146"/>
        <end position="174"/>
    </location>
</feature>
<dbReference type="WBParaSite" id="ECPE_0000453501-mRNA-1">
    <property type="protein sequence ID" value="ECPE_0000453501-mRNA-1"/>
    <property type="gene ID" value="ECPE_0000453501"/>
</dbReference>
<accession>A0A183AC38</accession>
<evidence type="ECO:0000313" key="4">
    <source>
        <dbReference type="EMBL" id="VDP72877.1"/>
    </source>
</evidence>
<keyword evidence="5" id="KW-1185">Reference proteome</keyword>
<dbReference type="OrthoDB" id="428159at2759"/>
<feature type="domain" description="VPS13-like middle region" evidence="3">
    <location>
        <begin position="28"/>
        <end position="375"/>
    </location>
</feature>
<feature type="region of interest" description="Disordered" evidence="2">
    <location>
        <begin position="444"/>
        <end position="464"/>
    </location>
</feature>
<evidence type="ECO:0000313" key="5">
    <source>
        <dbReference type="Proteomes" id="UP000272942"/>
    </source>
</evidence>
<evidence type="ECO:0000256" key="1">
    <source>
        <dbReference type="ARBA" id="ARBA00006545"/>
    </source>
</evidence>
<dbReference type="InterPro" id="IPR056747">
    <property type="entry name" value="VPS13-like_M"/>
</dbReference>
<evidence type="ECO:0000259" key="3">
    <source>
        <dbReference type="Pfam" id="PF25033"/>
    </source>
</evidence>
<comment type="similarity">
    <text evidence="1">Belongs to the VPS13 family.</text>
</comment>
<proteinExistence type="inferred from homology"/>
<evidence type="ECO:0000313" key="6">
    <source>
        <dbReference type="WBParaSite" id="ECPE_0000453501-mRNA-1"/>
    </source>
</evidence>
<dbReference type="Pfam" id="PF25033">
    <property type="entry name" value="VPS13_M"/>
    <property type="match status" value="1"/>
</dbReference>
<evidence type="ECO:0000256" key="2">
    <source>
        <dbReference type="SAM" id="MobiDB-lite"/>
    </source>
</evidence>
<dbReference type="GO" id="GO:0045053">
    <property type="term" value="P:protein retention in Golgi apparatus"/>
    <property type="evidence" value="ECO:0007669"/>
    <property type="project" value="TreeGrafter"/>
</dbReference>
<sequence length="595" mass="65776">MKDLFVLTRNELIARRQPGIKPDKYPGEMEVRIDVGGPELVIVEDIYDKNSNSLKLTAAFHMQYTMTEDVVIIDAAVKNLIVVACPYTETIGGKFSKEILSRTELNYYSKQPINGSLHGSLNVDTLLVNINPGTIQLLSHIASSMQTAGASTRPQEPATSSPGTDSVGKTSSVLSDPLAKRRRSGKEESFWDPVPLEDLNLPYLKEYDSSHRESDDGATPPGCDVSKVLEQMEERRVDRIVLRLQTVRVVLESQLGTKSMPMLVLESSMDGEVLSPSTALELKVTLDMSLSYFNDALNQWEQILETLPDEGDRMWSIQFEFSTTNLEDLLAEEDMDEVGCLQTSTNTILLVSRDNLEITVSKSALDMLSNLGQSFEAAYKREFISSDYELGGQSVAPYRIQNRTGLPLTLRLESPGLQILQLGDNKFTSRLSKVFTTNDRRLANTEGAPVPNEHHVSIASNGPNILDTESPYHLLNPGEEIGYIEPVRSSQKTLTLRTLTDRAPRYAVRVAWSDWNTAQPLATPEAVLPLNAGGNSLLQLPSPAPVSTPILPDGENISYPLMAQVTTYLGMRVITLRSTIRVSLLVTVLDLTCFL</sequence>
<dbReference type="InterPro" id="IPR026847">
    <property type="entry name" value="VPS13"/>
</dbReference>
<reference evidence="4 5" key="2">
    <citation type="submission" date="2018-11" db="EMBL/GenBank/DDBJ databases">
        <authorList>
            <consortium name="Pathogen Informatics"/>
        </authorList>
    </citation>
    <scope>NUCLEOTIDE SEQUENCE [LARGE SCALE GENOMIC DNA]</scope>
    <source>
        <strain evidence="4 5">Egypt</strain>
    </source>
</reference>